<keyword evidence="8" id="KW-1185">Reference proteome</keyword>
<evidence type="ECO:0000313" key="7">
    <source>
        <dbReference type="EMBL" id="MBD7937727.1"/>
    </source>
</evidence>
<keyword evidence="2" id="KW-1003">Cell membrane</keyword>
<evidence type="ECO:0000256" key="4">
    <source>
        <dbReference type="ARBA" id="ARBA00022989"/>
    </source>
</evidence>
<evidence type="ECO:0000256" key="3">
    <source>
        <dbReference type="ARBA" id="ARBA00022692"/>
    </source>
</evidence>
<keyword evidence="3 6" id="KW-0812">Transmembrane</keyword>
<comment type="similarity">
    <text evidence="6">Belongs to the LPG synthase family.</text>
</comment>
<dbReference type="Proteomes" id="UP000657931">
    <property type="component" value="Unassembled WGS sequence"/>
</dbReference>
<accession>A0ABR8QQA6</accession>
<evidence type="ECO:0000313" key="8">
    <source>
        <dbReference type="Proteomes" id="UP000657931"/>
    </source>
</evidence>
<reference evidence="7 8" key="1">
    <citation type="submission" date="2020-08" db="EMBL/GenBank/DDBJ databases">
        <title>A Genomic Blueprint of the Chicken Gut Microbiome.</title>
        <authorList>
            <person name="Gilroy R."/>
            <person name="Ravi A."/>
            <person name="Getino M."/>
            <person name="Pursley I."/>
            <person name="Horton D.L."/>
            <person name="Alikhan N.-F."/>
            <person name="Baker D."/>
            <person name="Gharbi K."/>
            <person name="Hall N."/>
            <person name="Watson M."/>
            <person name="Adriaenssens E.M."/>
            <person name="Foster-Nyarko E."/>
            <person name="Jarju S."/>
            <person name="Secka A."/>
            <person name="Antonio M."/>
            <person name="Oren A."/>
            <person name="Chaudhuri R."/>
            <person name="La Ragione R.M."/>
            <person name="Hildebrand F."/>
            <person name="Pallen M.J."/>
        </authorList>
    </citation>
    <scope>NUCLEOTIDE SEQUENCE [LARGE SCALE GENOMIC DNA]</scope>
    <source>
        <strain evidence="7 8">Sa5YUA1</strain>
    </source>
</reference>
<evidence type="ECO:0000256" key="5">
    <source>
        <dbReference type="ARBA" id="ARBA00023136"/>
    </source>
</evidence>
<name>A0ABR8QQA6_9BACI</name>
<dbReference type="EMBL" id="JACSQT010000005">
    <property type="protein sequence ID" value="MBD7937727.1"/>
    <property type="molecule type" value="Genomic_DNA"/>
</dbReference>
<feature type="transmembrane region" description="Helical" evidence="6">
    <location>
        <begin position="224"/>
        <end position="243"/>
    </location>
</feature>
<comment type="caution">
    <text evidence="7">The sequence shown here is derived from an EMBL/GenBank/DDBJ whole genome shotgun (WGS) entry which is preliminary data.</text>
</comment>
<comment type="function">
    <text evidence="6">Catalyzes the transfer of a lysyl group from L-lysyl-tRNA(Lys) to membrane-bound phosphatidylglycerol (PG), which produces lysylphosphatidylglycerol (LPG), a major component of the bacterial membrane with a positive net charge. LPG synthesis contributes to bacterial virulence as it is involved in the resistance mechanism against cationic antimicrobial peptides (CAMP) produces by the host's immune system (defensins, cathelicidins) and by the competing microorganisms.</text>
</comment>
<feature type="transmembrane region" description="Helical" evidence="6">
    <location>
        <begin position="129"/>
        <end position="149"/>
    </location>
</feature>
<proteinExistence type="inferred from homology"/>
<evidence type="ECO:0000256" key="2">
    <source>
        <dbReference type="ARBA" id="ARBA00022475"/>
    </source>
</evidence>
<feature type="transmembrane region" description="Helical" evidence="6">
    <location>
        <begin position="195"/>
        <end position="218"/>
    </location>
</feature>
<dbReference type="InterPro" id="IPR022791">
    <property type="entry name" value="L-PG_synthase/AglD"/>
</dbReference>
<dbReference type="PANTHER" id="PTHR39087:SF2">
    <property type="entry name" value="UPF0104 MEMBRANE PROTEIN MJ1595"/>
    <property type="match status" value="1"/>
</dbReference>
<comment type="subcellular location">
    <subcellularLocation>
        <location evidence="1 6">Cell membrane</location>
        <topology evidence="1 6">Multi-pass membrane protein</topology>
    </subcellularLocation>
</comment>
<gene>
    <name evidence="6" type="primary">mprF</name>
    <name evidence="7" type="ORF">H9655_11915</name>
</gene>
<dbReference type="PANTHER" id="PTHR39087">
    <property type="entry name" value="UPF0104 MEMBRANE PROTEIN MJ1595"/>
    <property type="match status" value="1"/>
</dbReference>
<dbReference type="RefSeq" id="WP_191814215.1">
    <property type="nucleotide sequence ID" value="NZ_JACSQT010000005.1"/>
</dbReference>
<evidence type="ECO:0000256" key="6">
    <source>
        <dbReference type="RuleBase" id="RU363042"/>
    </source>
</evidence>
<feature type="transmembrane region" description="Helical" evidence="6">
    <location>
        <begin position="283"/>
        <end position="302"/>
    </location>
</feature>
<keyword evidence="6" id="KW-0808">Transferase</keyword>
<feature type="transmembrane region" description="Helical" evidence="6">
    <location>
        <begin position="161"/>
        <end position="183"/>
    </location>
</feature>
<dbReference type="EC" id="2.3.2.3" evidence="6"/>
<feature type="transmembrane region" description="Helical" evidence="6">
    <location>
        <begin position="53"/>
        <end position="74"/>
    </location>
</feature>
<keyword evidence="6" id="KW-0046">Antibiotic resistance</keyword>
<comment type="catalytic activity">
    <reaction evidence="6">
        <text>L-lysyl-tRNA(Lys) + a 1,2-diacyl-sn-glycero-3-phospho-(1'-sn-glycerol) = a 1,2-diacyl-sn-glycero-3-phospho-1'-(3'-O-L-lysyl)-sn-glycerol + tRNA(Lys)</text>
        <dbReference type="Rhea" id="RHEA:10668"/>
        <dbReference type="Rhea" id="RHEA-COMP:9696"/>
        <dbReference type="Rhea" id="RHEA-COMP:9697"/>
        <dbReference type="ChEBI" id="CHEBI:64716"/>
        <dbReference type="ChEBI" id="CHEBI:75792"/>
        <dbReference type="ChEBI" id="CHEBI:78442"/>
        <dbReference type="ChEBI" id="CHEBI:78529"/>
        <dbReference type="EC" id="2.3.2.3"/>
    </reaction>
</comment>
<keyword evidence="4 6" id="KW-1133">Transmembrane helix</keyword>
<evidence type="ECO:0000256" key="1">
    <source>
        <dbReference type="ARBA" id="ARBA00004651"/>
    </source>
</evidence>
<keyword evidence="6" id="KW-0443">Lipid metabolism</keyword>
<feature type="transmembrane region" description="Helical" evidence="6">
    <location>
        <begin position="255"/>
        <end position="277"/>
    </location>
</feature>
<protein>
    <recommendedName>
        <fullName evidence="6">Phosphatidylglycerol lysyltransferase</fullName>
        <ecNumber evidence="6">2.3.2.3</ecNumber>
    </recommendedName>
    <alternativeName>
        <fullName evidence="6">Lysylphosphatidylglycerol synthase</fullName>
    </alternativeName>
</protein>
<feature type="transmembrane region" description="Helical" evidence="6">
    <location>
        <begin position="12"/>
        <end position="33"/>
    </location>
</feature>
<keyword evidence="5 6" id="KW-0472">Membrane</keyword>
<dbReference type="Pfam" id="PF03706">
    <property type="entry name" value="LPG_synthase_TM"/>
    <property type="match status" value="1"/>
</dbReference>
<organism evidence="7 8">
    <name type="scientific">Cytobacillus stercorigallinarum</name>
    <dbReference type="NCBI Taxonomy" id="2762240"/>
    <lineage>
        <taxon>Bacteria</taxon>
        <taxon>Bacillati</taxon>
        <taxon>Bacillota</taxon>
        <taxon>Bacilli</taxon>
        <taxon>Bacillales</taxon>
        <taxon>Bacillaceae</taxon>
        <taxon>Cytobacillus</taxon>
    </lineage>
</organism>
<sequence length="309" mass="35280">MSIFSNQKLIQVIKYVIPCIILLIVIMEANKFFKDFNWALLEHYLDELSFWRIFFIIILGFICLSPMFFYDVILNRLLQVKIPMHKLLGYSLSANAYSNLIGFGGVAGATLRTVYYRPYLDNNIPYIKVIAKLSLFYLCGLSILSWIVLINGSELFSEVRLAHLAIWIVAIYTPLLLFVYFIKRKLQSLPIKREFITELLMISVFEWIFVVICIWGILNIVGVNFSLFSVFPIVIVAACAGIISMLPGGIGSFDLVILIGFESHGIPAELTFMILMFYRLSYYFIPAVIGTPVVLNAICGHLKTKKFFS</sequence>